<sequence>MRHTLKAVFDHRSDAQHALDELLASGYPSADLALSDIAPTGPAADEGHTGVATSIRHTAARLLGALHHKDAETHRHAVTLTTDTDPAAERAAIIIARFHPAGLEDTRDAPAPRAAPEGAPMRRRYPPGTAPGALQHHPHEDSRYFGTQDASAPPAGNTYRETLGSIAQWSAPDDEDALAFIPDAPTDLRQDDAMHATEAGPGQAWEDVEPVLKSDWERRHAGSTAAAWDKVKMAVRHGWERARH</sequence>
<proteinExistence type="predicted"/>
<name>A0ABT1ZQP4_9BURK</name>
<protein>
    <submittedName>
        <fullName evidence="2">Uncharacterized protein</fullName>
    </submittedName>
</protein>
<comment type="caution">
    <text evidence="2">The sequence shown here is derived from an EMBL/GenBank/DDBJ whole genome shotgun (WGS) entry which is preliminary data.</text>
</comment>
<feature type="region of interest" description="Disordered" evidence="1">
    <location>
        <begin position="104"/>
        <end position="159"/>
    </location>
</feature>
<dbReference type="EMBL" id="JANUGW010000007">
    <property type="protein sequence ID" value="MCS0582211.1"/>
    <property type="molecule type" value="Genomic_DNA"/>
</dbReference>
<organism evidence="2 3">
    <name type="scientific">Massilia pinisoli</name>
    <dbReference type="NCBI Taxonomy" id="1772194"/>
    <lineage>
        <taxon>Bacteria</taxon>
        <taxon>Pseudomonadati</taxon>
        <taxon>Pseudomonadota</taxon>
        <taxon>Betaproteobacteria</taxon>
        <taxon>Burkholderiales</taxon>
        <taxon>Oxalobacteraceae</taxon>
        <taxon>Telluria group</taxon>
        <taxon>Massilia</taxon>
    </lineage>
</organism>
<gene>
    <name evidence="2" type="ORF">NX784_11465</name>
</gene>
<accession>A0ABT1ZQP4</accession>
<dbReference type="RefSeq" id="WP_258816790.1">
    <property type="nucleotide sequence ID" value="NZ_JANUGW010000007.1"/>
</dbReference>
<keyword evidence="3" id="KW-1185">Reference proteome</keyword>
<reference evidence="2 3" key="1">
    <citation type="submission" date="2022-08" db="EMBL/GenBank/DDBJ databases">
        <title>Reclassification of Massilia species as members of the genera Telluria, Duganella, Pseudoduganella, Mokoshia gen. nov. and Zemynaea gen. nov. using orthogonal and non-orthogonal genome-based approaches.</title>
        <authorList>
            <person name="Bowman J.P."/>
        </authorList>
    </citation>
    <scope>NUCLEOTIDE SEQUENCE [LARGE SCALE GENOMIC DNA]</scope>
    <source>
        <strain evidence="2 3">JCM 31316</strain>
    </source>
</reference>
<evidence type="ECO:0000313" key="2">
    <source>
        <dbReference type="EMBL" id="MCS0582211.1"/>
    </source>
</evidence>
<evidence type="ECO:0000256" key="1">
    <source>
        <dbReference type="SAM" id="MobiDB-lite"/>
    </source>
</evidence>
<evidence type="ECO:0000313" key="3">
    <source>
        <dbReference type="Proteomes" id="UP001204151"/>
    </source>
</evidence>
<dbReference type="Proteomes" id="UP001204151">
    <property type="component" value="Unassembled WGS sequence"/>
</dbReference>